<dbReference type="InterPro" id="IPR000432">
    <property type="entry name" value="DNA_mismatch_repair_MutS_C"/>
</dbReference>
<evidence type="ECO:0000313" key="14">
    <source>
        <dbReference type="EMBL" id="KXJ88238.1"/>
    </source>
</evidence>
<accession>A0A136ITN3</accession>
<evidence type="ECO:0000256" key="11">
    <source>
        <dbReference type="ARBA" id="ARBA00077470"/>
    </source>
</evidence>
<comment type="subcellular location">
    <subcellularLocation>
        <location evidence="2">Chromosome</location>
    </subcellularLocation>
    <subcellularLocation>
        <location evidence="1">Nucleus</location>
    </subcellularLocation>
</comment>
<dbReference type="PROSITE" id="PS00486">
    <property type="entry name" value="DNA_MISMATCH_REPAIR_2"/>
    <property type="match status" value="1"/>
</dbReference>
<dbReference type="AlphaFoldDB" id="A0A136ITN3"/>
<dbReference type="SMART" id="SM00533">
    <property type="entry name" value="MUTSd"/>
    <property type="match status" value="1"/>
</dbReference>
<evidence type="ECO:0000256" key="7">
    <source>
        <dbReference type="ARBA" id="ARBA00023125"/>
    </source>
</evidence>
<dbReference type="OrthoDB" id="29596at2759"/>
<comment type="similarity">
    <text evidence="3">Belongs to the DNA mismatch repair MutS family.</text>
</comment>
<dbReference type="CDD" id="cd03281">
    <property type="entry name" value="ABC_MSH5_euk"/>
    <property type="match status" value="1"/>
</dbReference>
<keyword evidence="7" id="KW-0238">DNA-binding</keyword>
<feature type="compositionally biased region" description="Polar residues" evidence="12">
    <location>
        <begin position="80"/>
        <end position="108"/>
    </location>
</feature>
<proteinExistence type="inferred from homology"/>
<evidence type="ECO:0000256" key="6">
    <source>
        <dbReference type="ARBA" id="ARBA00022840"/>
    </source>
</evidence>
<dbReference type="GO" id="GO:0005524">
    <property type="term" value="F:ATP binding"/>
    <property type="evidence" value="ECO:0007669"/>
    <property type="project" value="UniProtKB-KW"/>
</dbReference>
<organism evidence="14 15">
    <name type="scientific">Microdochium bolleyi</name>
    <dbReference type="NCBI Taxonomy" id="196109"/>
    <lineage>
        <taxon>Eukaryota</taxon>
        <taxon>Fungi</taxon>
        <taxon>Dikarya</taxon>
        <taxon>Ascomycota</taxon>
        <taxon>Pezizomycotina</taxon>
        <taxon>Sordariomycetes</taxon>
        <taxon>Xylariomycetidae</taxon>
        <taxon>Xylariales</taxon>
        <taxon>Microdochiaceae</taxon>
        <taxon>Microdochium</taxon>
    </lineage>
</organism>
<dbReference type="Gene3D" id="3.40.50.300">
    <property type="entry name" value="P-loop containing nucleotide triphosphate hydrolases"/>
    <property type="match status" value="1"/>
</dbReference>
<dbReference type="EMBL" id="KQ964259">
    <property type="protein sequence ID" value="KXJ88238.1"/>
    <property type="molecule type" value="Genomic_DNA"/>
</dbReference>
<evidence type="ECO:0000313" key="15">
    <source>
        <dbReference type="Proteomes" id="UP000070501"/>
    </source>
</evidence>
<keyword evidence="8" id="KW-0539">Nucleus</keyword>
<dbReference type="FunCoup" id="A0A136ITN3">
    <property type="interactions" value="145"/>
</dbReference>
<dbReference type="Gene3D" id="1.10.1420.10">
    <property type="match status" value="1"/>
</dbReference>
<dbReference type="GO" id="GO:0005694">
    <property type="term" value="C:chromosome"/>
    <property type="evidence" value="ECO:0007669"/>
    <property type="project" value="UniProtKB-SubCell"/>
</dbReference>
<evidence type="ECO:0000256" key="3">
    <source>
        <dbReference type="ARBA" id="ARBA00006271"/>
    </source>
</evidence>
<dbReference type="STRING" id="196109.A0A136ITN3"/>
<feature type="compositionally biased region" description="Polar residues" evidence="12">
    <location>
        <begin position="36"/>
        <end position="68"/>
    </location>
</feature>
<evidence type="ECO:0000256" key="5">
    <source>
        <dbReference type="ARBA" id="ARBA00022741"/>
    </source>
</evidence>
<sequence>MSSARYHNKQPPSSALSRASQSHEGPVTPTVRAPSRSCTTASNSRLTSPYAALTSSSPRSQSRNTNGTHARKAPYPTAHSPYTSRHISAVRSTQRQPSPKRSQETFVSENDVRPRVDDETTSDVEADALNEVIMAVDMKNNGDLGCAYYVAAEEVLYLLEDVAMAGTDLVETLLLHAHPTTILLSARAPEVLVQSLERGSDGTDAGKGFYPLPINLNSADFQHDSARDRLSKLEIEQLNRQSMHYSIVVDDDENMLGDAGSGSRQGQMLRLGASINMECQLTIGCAGAVLTDLQRRRSTQYLPDDPDALCAFHIRKIEMFSLFNSMFVNADTIMALQIMQPEFHPNSHQRGLGASSSGCKESLSVYGLFHRHARTKQGRDKLRQLFLRPSLDIDLIKCRQHTIAFFSLPSNADLVGAVSKALAKVANMKNCVAMLRRGVDYQGRKVSIHNNVWATLQKFSAYTLQIRELLKGMPEAGKILVCNKVIGIIDSHKIHGIGERITQTIDFEQSEERGRTAVRSGVDADLDELKRSYDGMEDFLTAVLGSLRQQLPEWARKYIQNCSFLPQLGFLTVVALEQKTGRGCYDGEGSDGQWECMFAADGCVYYKNQQMREMDAQFGDAYCMIIDREIEIVHSLGVSILEHEDTLLAASEVLGELDSMLALSLGCCQHNWNRPHVINENIIEIQGGRHPLQELVVPSFIPNDCYLAGGSERSLSCLPDQLGLHRAGSTTTIEDDDVKHPSTLVLTGPNHSGKSVYLKQVALIVYLAHLGCFVPAEKATIGITDRILTRVATRESVGRNESAFSIDLRQVAFSINFATPRSLILVDEFGKGTDSLGGVGLMTALLDHFTSMGEGRPKVLAATHFHEIFEGDFLPAYPNLSFAHMDILLDLDALVTEEQVTYLFKLVSGRSTSSFGSRCAAMNGISEDIVARAEELVLLQARNEDLELACSVLSDDESCKLQQAELVARRFLEQDYSPVAWVAGARSTRTRNQYRDMLKQIFEMEVAGSVTTNAE</sequence>
<reference evidence="15" key="1">
    <citation type="submission" date="2016-02" db="EMBL/GenBank/DDBJ databases">
        <title>Draft genome sequence of Microdochium bolleyi, a fungal endophyte of beachgrass.</title>
        <authorList>
            <consortium name="DOE Joint Genome Institute"/>
            <person name="David A.S."/>
            <person name="May G."/>
            <person name="Haridas S."/>
            <person name="Lim J."/>
            <person name="Wang M."/>
            <person name="Labutti K."/>
            <person name="Lipzen A."/>
            <person name="Barry K."/>
            <person name="Grigoriev I.V."/>
        </authorList>
    </citation>
    <scope>NUCLEOTIDE SEQUENCE [LARGE SCALE GENOMIC DNA]</scope>
    <source>
        <strain evidence="15">J235TASD1</strain>
    </source>
</reference>
<dbReference type="GO" id="GO:0006298">
    <property type="term" value="P:mismatch repair"/>
    <property type="evidence" value="ECO:0007669"/>
    <property type="project" value="InterPro"/>
</dbReference>
<feature type="compositionally biased region" description="Polar residues" evidence="12">
    <location>
        <begin position="1"/>
        <end position="23"/>
    </location>
</feature>
<dbReference type="SUPFAM" id="SSF52540">
    <property type="entry name" value="P-loop containing nucleoside triphosphate hydrolases"/>
    <property type="match status" value="1"/>
</dbReference>
<evidence type="ECO:0000256" key="2">
    <source>
        <dbReference type="ARBA" id="ARBA00004286"/>
    </source>
</evidence>
<dbReference type="GO" id="GO:0030983">
    <property type="term" value="F:mismatched DNA binding"/>
    <property type="evidence" value="ECO:0007669"/>
    <property type="project" value="InterPro"/>
</dbReference>
<evidence type="ECO:0000256" key="1">
    <source>
        <dbReference type="ARBA" id="ARBA00004123"/>
    </source>
</evidence>
<dbReference type="InParanoid" id="A0A136ITN3"/>
<keyword evidence="15" id="KW-1185">Reference proteome</keyword>
<dbReference type="GO" id="GO:0140664">
    <property type="term" value="F:ATP-dependent DNA damage sensor activity"/>
    <property type="evidence" value="ECO:0007669"/>
    <property type="project" value="InterPro"/>
</dbReference>
<feature type="domain" description="DNA mismatch repair proteins mutS family" evidence="13">
    <location>
        <begin position="822"/>
        <end position="838"/>
    </location>
</feature>
<keyword evidence="6" id="KW-0067">ATP-binding</keyword>
<feature type="region of interest" description="Disordered" evidence="12">
    <location>
        <begin position="1"/>
        <end position="122"/>
    </location>
</feature>
<protein>
    <recommendedName>
        <fullName evidence="10">DNA mismatch repair protein MSH5</fullName>
    </recommendedName>
    <alternativeName>
        <fullName evidence="11">MutS protein homolog 5</fullName>
    </alternativeName>
</protein>
<evidence type="ECO:0000256" key="4">
    <source>
        <dbReference type="ARBA" id="ARBA00022454"/>
    </source>
</evidence>
<evidence type="ECO:0000256" key="9">
    <source>
        <dbReference type="ARBA" id="ARBA00023254"/>
    </source>
</evidence>
<dbReference type="InterPro" id="IPR027417">
    <property type="entry name" value="P-loop_NTPase"/>
</dbReference>
<dbReference type="FunFam" id="3.40.50.300:FF:001067">
    <property type="entry name" value="DNA mismatch repair protein MSH5"/>
    <property type="match status" value="1"/>
</dbReference>
<dbReference type="GO" id="GO:0005634">
    <property type="term" value="C:nucleus"/>
    <property type="evidence" value="ECO:0007669"/>
    <property type="project" value="UniProtKB-SubCell"/>
</dbReference>
<dbReference type="Pfam" id="PF00488">
    <property type="entry name" value="MutS_V"/>
    <property type="match status" value="1"/>
</dbReference>
<name>A0A136ITN3_9PEZI</name>
<dbReference type="Pfam" id="PF05192">
    <property type="entry name" value="MutS_III"/>
    <property type="match status" value="1"/>
</dbReference>
<dbReference type="InterPro" id="IPR007696">
    <property type="entry name" value="DNA_mismatch_repair_MutS_core"/>
</dbReference>
<evidence type="ECO:0000256" key="8">
    <source>
        <dbReference type="ARBA" id="ARBA00023242"/>
    </source>
</evidence>
<keyword evidence="5" id="KW-0547">Nucleotide-binding</keyword>
<evidence type="ECO:0000256" key="10">
    <source>
        <dbReference type="ARBA" id="ARBA00073549"/>
    </source>
</evidence>
<keyword evidence="9" id="KW-0469">Meiosis</keyword>
<dbReference type="Proteomes" id="UP000070501">
    <property type="component" value="Unassembled WGS sequence"/>
</dbReference>
<dbReference type="PANTHER" id="PTHR11361:SF20">
    <property type="entry name" value="MUTS PROTEIN HOMOLOG 5"/>
    <property type="match status" value="1"/>
</dbReference>
<dbReference type="SUPFAM" id="SSF48334">
    <property type="entry name" value="DNA repair protein MutS, domain III"/>
    <property type="match status" value="1"/>
</dbReference>
<gene>
    <name evidence="14" type="ORF">Micbo1qcDRAFT_214910</name>
</gene>
<keyword evidence="4" id="KW-0158">Chromosome</keyword>
<dbReference type="PANTHER" id="PTHR11361">
    <property type="entry name" value="DNA MISMATCH REPAIR PROTEIN MUTS FAMILY MEMBER"/>
    <property type="match status" value="1"/>
</dbReference>
<evidence type="ECO:0000256" key="12">
    <source>
        <dbReference type="SAM" id="MobiDB-lite"/>
    </source>
</evidence>
<dbReference type="GO" id="GO:0051026">
    <property type="term" value="P:chiasma assembly"/>
    <property type="evidence" value="ECO:0007669"/>
    <property type="project" value="TreeGrafter"/>
</dbReference>
<dbReference type="InterPro" id="IPR036187">
    <property type="entry name" value="DNA_mismatch_repair_MutS_sf"/>
</dbReference>
<evidence type="ECO:0000259" key="13">
    <source>
        <dbReference type="PROSITE" id="PS00486"/>
    </source>
</evidence>
<dbReference type="SMART" id="SM00534">
    <property type="entry name" value="MUTSac"/>
    <property type="match status" value="1"/>
</dbReference>
<dbReference type="InterPro" id="IPR045076">
    <property type="entry name" value="MutS"/>
</dbReference>